<name>A0A642V1Z1_9ASCO</name>
<evidence type="ECO:0000256" key="5">
    <source>
        <dbReference type="ARBA" id="ARBA00023159"/>
    </source>
</evidence>
<accession>A0A642V1Z1</accession>
<evidence type="ECO:0000313" key="12">
    <source>
        <dbReference type="Proteomes" id="UP000761534"/>
    </source>
</evidence>
<evidence type="ECO:0000313" key="11">
    <source>
        <dbReference type="EMBL" id="KAA8911163.1"/>
    </source>
</evidence>
<evidence type="ECO:0000256" key="6">
    <source>
        <dbReference type="ARBA" id="ARBA00023163"/>
    </source>
</evidence>
<evidence type="ECO:0000256" key="4">
    <source>
        <dbReference type="ARBA" id="ARBA00023015"/>
    </source>
</evidence>
<evidence type="ECO:0000256" key="1">
    <source>
        <dbReference type="ARBA" id="ARBA00004123"/>
    </source>
</evidence>
<dbReference type="PIRSF" id="PIRSF013286">
    <property type="entry name" value="MED6_fungi"/>
    <property type="match status" value="1"/>
</dbReference>
<dbReference type="EMBL" id="SWFS01000291">
    <property type="protein sequence ID" value="KAA8911163.1"/>
    <property type="molecule type" value="Genomic_DNA"/>
</dbReference>
<proteinExistence type="inferred from homology"/>
<dbReference type="Pfam" id="PF04934">
    <property type="entry name" value="Med6"/>
    <property type="match status" value="1"/>
</dbReference>
<comment type="function">
    <text evidence="9">Component of the Mediator complex, a coactivator involved in the regulated transcription of nearly all RNA polymerase II-dependent genes. Mediator functions as a bridge to convey information from gene-specific regulatory proteins to the basal RNA polymerase II transcription machinery.</text>
</comment>
<keyword evidence="6 9" id="KW-0804">Transcription</keyword>
<dbReference type="AlphaFoldDB" id="A0A642V1Z1"/>
<comment type="subcellular location">
    <subcellularLocation>
        <location evidence="1 9">Nucleus</location>
    </subcellularLocation>
</comment>
<dbReference type="InterPro" id="IPR016612">
    <property type="entry name" value="Mediator_Med6_fun"/>
</dbReference>
<feature type="compositionally biased region" description="Polar residues" evidence="10">
    <location>
        <begin position="254"/>
        <end position="268"/>
    </location>
</feature>
<evidence type="ECO:0000256" key="8">
    <source>
        <dbReference type="ARBA" id="ARBA00031259"/>
    </source>
</evidence>
<evidence type="ECO:0000256" key="3">
    <source>
        <dbReference type="ARBA" id="ARBA00020634"/>
    </source>
</evidence>
<dbReference type="VEuPathDB" id="FungiDB:TRICI_003885"/>
<keyword evidence="5 9" id="KW-0010">Activator</keyword>
<protein>
    <recommendedName>
        <fullName evidence="3 9">Mediator of RNA polymerase II transcription subunit 6</fullName>
    </recommendedName>
    <alternativeName>
        <fullName evidence="8 9">Mediator complex subunit 6</fullName>
    </alternativeName>
</protein>
<evidence type="ECO:0000256" key="7">
    <source>
        <dbReference type="ARBA" id="ARBA00023242"/>
    </source>
</evidence>
<dbReference type="GO" id="GO:0006357">
    <property type="term" value="P:regulation of transcription by RNA polymerase II"/>
    <property type="evidence" value="ECO:0007669"/>
    <property type="project" value="InterPro"/>
</dbReference>
<dbReference type="InterPro" id="IPR007018">
    <property type="entry name" value="Mediator_Med6"/>
</dbReference>
<dbReference type="Gene3D" id="3.10.450.580">
    <property type="entry name" value="Mediator complex, subunit Med6"/>
    <property type="match status" value="1"/>
</dbReference>
<dbReference type="Proteomes" id="UP000761534">
    <property type="component" value="Unassembled WGS sequence"/>
</dbReference>
<keyword evidence="4 9" id="KW-0805">Transcription regulation</keyword>
<comment type="caution">
    <text evidence="11">The sequence shown here is derived from an EMBL/GenBank/DDBJ whole genome shotgun (WGS) entry which is preliminary data.</text>
</comment>
<evidence type="ECO:0000256" key="2">
    <source>
        <dbReference type="ARBA" id="ARBA00007526"/>
    </source>
</evidence>
<dbReference type="InterPro" id="IPR038566">
    <property type="entry name" value="Mediator_Med6_sf"/>
</dbReference>
<feature type="region of interest" description="Disordered" evidence="10">
    <location>
        <begin position="160"/>
        <end position="215"/>
    </location>
</feature>
<sequence>MASGIESEPLDEVLWRAPEWIQMFGLRTDNVLEYFSQSPFYDRSSNNQVLKMQSQFNENLHGRLDLSAELKNMQGIEFVIALAKEPEMWVIRKQNRLNPHEAKQLATYFVIRENIFMAPNIYSVVSSRLLSTVLSLNKALSKAVTLPTYSPSQGYSYIDDTSSLTTEDTSATPKPTTTASSKQGTKSNYPSPMPSSASSSQTPGNSQNINNNIPIPSVDDRLSHFHMDRALAYSMSNSTVYLDSAELGSAAIVSDSNQSKQTPTTAAGTPQLRRPTPRKK</sequence>
<dbReference type="PANTHER" id="PTHR13104">
    <property type="entry name" value="MED-6-RELATED"/>
    <property type="match status" value="1"/>
</dbReference>
<organism evidence="11 12">
    <name type="scientific">Trichomonascus ciferrii</name>
    <dbReference type="NCBI Taxonomy" id="44093"/>
    <lineage>
        <taxon>Eukaryota</taxon>
        <taxon>Fungi</taxon>
        <taxon>Dikarya</taxon>
        <taxon>Ascomycota</taxon>
        <taxon>Saccharomycotina</taxon>
        <taxon>Dipodascomycetes</taxon>
        <taxon>Dipodascales</taxon>
        <taxon>Trichomonascaceae</taxon>
        <taxon>Trichomonascus</taxon>
        <taxon>Trichomonascus ciferrii complex</taxon>
    </lineage>
</organism>
<reference evidence="11" key="1">
    <citation type="journal article" date="2019" name="G3 (Bethesda)">
        <title>Genome Assemblies of Two Rare Opportunistic Yeast Pathogens: Diutina rugosa (syn. Candida rugosa) and Trichomonascus ciferrii (syn. Candida ciferrii).</title>
        <authorList>
            <person name="Mixao V."/>
            <person name="Saus E."/>
            <person name="Hansen A.P."/>
            <person name="Lass-Florl C."/>
            <person name="Gabaldon T."/>
        </authorList>
    </citation>
    <scope>NUCLEOTIDE SEQUENCE</scope>
    <source>
        <strain evidence="11">CBS 4856</strain>
    </source>
</reference>
<dbReference type="GO" id="GO:0016592">
    <property type="term" value="C:mediator complex"/>
    <property type="evidence" value="ECO:0007669"/>
    <property type="project" value="InterPro"/>
</dbReference>
<keyword evidence="7 9" id="KW-0539">Nucleus</keyword>
<gene>
    <name evidence="11" type="ORF">TRICI_003885</name>
</gene>
<feature type="region of interest" description="Disordered" evidence="10">
    <location>
        <begin position="252"/>
        <end position="280"/>
    </location>
</feature>
<evidence type="ECO:0000256" key="10">
    <source>
        <dbReference type="SAM" id="MobiDB-lite"/>
    </source>
</evidence>
<keyword evidence="12" id="KW-1185">Reference proteome</keyword>
<comment type="subunit">
    <text evidence="9">Component of the Mediator complex.</text>
</comment>
<dbReference type="GO" id="GO:0003712">
    <property type="term" value="F:transcription coregulator activity"/>
    <property type="evidence" value="ECO:0007669"/>
    <property type="project" value="InterPro"/>
</dbReference>
<dbReference type="OrthoDB" id="344220at2759"/>
<evidence type="ECO:0000256" key="9">
    <source>
        <dbReference type="PIRNR" id="PIRNR013286"/>
    </source>
</evidence>
<comment type="similarity">
    <text evidence="2 9">Belongs to the Mediator complex subunit 6 family.</text>
</comment>